<evidence type="ECO:0000313" key="5">
    <source>
        <dbReference type="Ensembl" id="ENSPMGP00000023708.1"/>
    </source>
</evidence>
<comment type="subcellular location">
    <subcellularLocation>
        <location evidence="1">Cell membrane</location>
    </subcellularLocation>
</comment>
<reference evidence="5" key="2">
    <citation type="submission" date="2025-09" db="UniProtKB">
        <authorList>
            <consortium name="Ensembl"/>
        </authorList>
    </citation>
    <scope>IDENTIFICATION</scope>
</reference>
<evidence type="ECO:0000256" key="3">
    <source>
        <dbReference type="ARBA" id="ARBA00022737"/>
    </source>
</evidence>
<dbReference type="Ensembl" id="ENSPMGT00000025258.1">
    <property type="protein sequence ID" value="ENSPMGP00000023708.1"/>
    <property type="gene ID" value="ENSPMGG00000019170.1"/>
</dbReference>
<evidence type="ECO:0000256" key="1">
    <source>
        <dbReference type="ARBA" id="ARBA00004236"/>
    </source>
</evidence>
<dbReference type="GO" id="GO:0072659">
    <property type="term" value="P:protein localization to plasma membrane"/>
    <property type="evidence" value="ECO:0007669"/>
    <property type="project" value="TreeGrafter"/>
</dbReference>
<dbReference type="GO" id="GO:0043495">
    <property type="term" value="F:protein-membrane adaptor activity"/>
    <property type="evidence" value="ECO:0007669"/>
    <property type="project" value="TreeGrafter"/>
</dbReference>
<accession>A0A3B4B2S1</accession>
<dbReference type="FunFam" id="2.30.42.10:FF:000008">
    <property type="entry name" value="microtubule-associated serine/threonine-protein kinase 4 isoform X2"/>
    <property type="match status" value="1"/>
</dbReference>
<name>A0A3B4B2S1_9GOBI</name>
<evidence type="ECO:0000259" key="4">
    <source>
        <dbReference type="PROSITE" id="PS50106"/>
    </source>
</evidence>
<dbReference type="PANTHER" id="PTHR14191:SF27">
    <property type="entry name" value="MICROTUBULE ASSOCIATED SERINE_THREONINE KINASE FAMILY MEMBER 4"/>
    <property type="match status" value="1"/>
</dbReference>
<reference evidence="5" key="1">
    <citation type="submission" date="2025-08" db="UniProtKB">
        <authorList>
            <consortium name="Ensembl"/>
        </authorList>
    </citation>
    <scope>IDENTIFICATION</scope>
</reference>
<dbReference type="Proteomes" id="UP000261520">
    <property type="component" value="Unplaced"/>
</dbReference>
<keyword evidence="3" id="KW-0677">Repeat</keyword>
<dbReference type="STRING" id="409849.ENSPMGP00000023708"/>
<dbReference type="InterPro" id="IPR001478">
    <property type="entry name" value="PDZ"/>
</dbReference>
<dbReference type="SMART" id="SM00228">
    <property type="entry name" value="PDZ"/>
    <property type="match status" value="1"/>
</dbReference>
<dbReference type="InterPro" id="IPR036034">
    <property type="entry name" value="PDZ_sf"/>
</dbReference>
<keyword evidence="6" id="KW-1185">Reference proteome</keyword>
<dbReference type="PROSITE" id="PS50106">
    <property type="entry name" value="PDZ"/>
    <property type="match status" value="1"/>
</dbReference>
<keyword evidence="2" id="KW-0472">Membrane</keyword>
<dbReference type="AlphaFoldDB" id="A0A3B4B2S1"/>
<dbReference type="InterPro" id="IPR041489">
    <property type="entry name" value="PDZ_6"/>
</dbReference>
<proteinExistence type="predicted"/>
<dbReference type="PANTHER" id="PTHR14191">
    <property type="entry name" value="PDZ DOMAIN CONTAINING PROTEIN"/>
    <property type="match status" value="1"/>
</dbReference>
<dbReference type="Pfam" id="PF17820">
    <property type="entry name" value="PDZ_6"/>
    <property type="match status" value="1"/>
</dbReference>
<dbReference type="GO" id="GO:0016324">
    <property type="term" value="C:apical plasma membrane"/>
    <property type="evidence" value="ECO:0007669"/>
    <property type="project" value="TreeGrafter"/>
</dbReference>
<dbReference type="InterPro" id="IPR051067">
    <property type="entry name" value="NHER"/>
</dbReference>
<dbReference type="SUPFAM" id="SSF50156">
    <property type="entry name" value="PDZ domain-like"/>
    <property type="match status" value="1"/>
</dbReference>
<protein>
    <recommendedName>
        <fullName evidence="4">PDZ domain-containing protein</fullName>
    </recommendedName>
</protein>
<organism evidence="5 6">
    <name type="scientific">Periophthalmus magnuspinnatus</name>
    <dbReference type="NCBI Taxonomy" id="409849"/>
    <lineage>
        <taxon>Eukaryota</taxon>
        <taxon>Metazoa</taxon>
        <taxon>Chordata</taxon>
        <taxon>Craniata</taxon>
        <taxon>Vertebrata</taxon>
        <taxon>Euteleostomi</taxon>
        <taxon>Actinopterygii</taxon>
        <taxon>Neopterygii</taxon>
        <taxon>Teleostei</taxon>
        <taxon>Neoteleostei</taxon>
        <taxon>Acanthomorphata</taxon>
        <taxon>Gobiaria</taxon>
        <taxon>Gobiiformes</taxon>
        <taxon>Gobioidei</taxon>
        <taxon>Gobiidae</taxon>
        <taxon>Oxudercinae</taxon>
        <taxon>Periophthalmus</taxon>
    </lineage>
</organism>
<dbReference type="GO" id="GO:0005102">
    <property type="term" value="F:signaling receptor binding"/>
    <property type="evidence" value="ECO:0007669"/>
    <property type="project" value="TreeGrafter"/>
</dbReference>
<evidence type="ECO:0000313" key="6">
    <source>
        <dbReference type="Proteomes" id="UP000261520"/>
    </source>
</evidence>
<keyword evidence="2" id="KW-1003">Cell membrane</keyword>
<evidence type="ECO:0000256" key="2">
    <source>
        <dbReference type="ARBA" id="ARBA00022475"/>
    </source>
</evidence>
<feature type="domain" description="PDZ" evidence="4">
    <location>
        <begin position="8"/>
        <end position="97"/>
    </location>
</feature>
<sequence>MVSILHSPITIHRSGKKYGFTLRAIRVYMGDSDVYSVHHMVWVSKLLLFHFVKHVEEGGPAQEAGLSAGDLITHVNGESVHGLVHTEVVELILKVTQ</sequence>
<dbReference type="Gene3D" id="2.30.42.10">
    <property type="match status" value="1"/>
</dbReference>